<evidence type="ECO:0000256" key="1">
    <source>
        <dbReference type="SAM" id="MobiDB-lite"/>
    </source>
</evidence>
<organism evidence="2 3">
    <name type="scientific">Dimorphilus gyrociliatus</name>
    <dbReference type="NCBI Taxonomy" id="2664684"/>
    <lineage>
        <taxon>Eukaryota</taxon>
        <taxon>Metazoa</taxon>
        <taxon>Spiralia</taxon>
        <taxon>Lophotrochozoa</taxon>
        <taxon>Annelida</taxon>
        <taxon>Polychaeta</taxon>
        <taxon>Polychaeta incertae sedis</taxon>
        <taxon>Dinophilidae</taxon>
        <taxon>Dimorphilus</taxon>
    </lineage>
</organism>
<protein>
    <submittedName>
        <fullName evidence="2">Uncharacterized protein</fullName>
    </submittedName>
</protein>
<proteinExistence type="predicted"/>
<dbReference type="AlphaFoldDB" id="A0A7I8WDU0"/>
<feature type="compositionally biased region" description="Low complexity" evidence="1">
    <location>
        <begin position="18"/>
        <end position="31"/>
    </location>
</feature>
<gene>
    <name evidence="2" type="ORF">DGYR_LOCUS13595</name>
</gene>
<dbReference type="EMBL" id="CAJFCJ010000044">
    <property type="protein sequence ID" value="CAD5126347.1"/>
    <property type="molecule type" value="Genomic_DNA"/>
</dbReference>
<dbReference type="Proteomes" id="UP000549394">
    <property type="component" value="Unassembled WGS sequence"/>
</dbReference>
<evidence type="ECO:0000313" key="2">
    <source>
        <dbReference type="EMBL" id="CAD5126347.1"/>
    </source>
</evidence>
<sequence length="516" mass="58520">MAEGGNGNATGAVTDSNPSTPATPTITIQPAGMSERQQRLIEDYDRLVSEMKRNRITIPTDHGHGTHHPAQNPNVDITTVIQALRAAWDCPQRTILKLYDGSNECSKFKEDFNQACYAYGWIGEDVVKANLLDYLTGPAKDLVLALDGEPTVEEIWKALHDEFDLDPLEYQEKLLNLKQMNGESVVQFVNRAKKLIKRFSLPRPFTQIHITGLGKELDQSSRPTTTIGTEEIVMTQTPTIAEATSQQLTTFTEQTATTTSDEEIIEAAARAEAATTLQINDCNTDNYTQIDIGLLEELGINLEVGQEIEMEEINEGEEEEGEIVDQFYFNLQEKNEKKIDIGNMLIVQRSNNIMVDTNSLNIIDASQRLFLRKVKPQFTNVTDFTILTDQFVNLNEKKWEKLQAIIKTEKKVQMFCIENLEMDDLLPIVTGWKLITSNLFVYIKHNSKNVDIKKIVKQLPFSKNNLYFTKKSFDKNICQDLKVMGCKLLNHPNEICKKEETLVIRLLKELISVVKN</sequence>
<evidence type="ECO:0000313" key="3">
    <source>
        <dbReference type="Proteomes" id="UP000549394"/>
    </source>
</evidence>
<comment type="caution">
    <text evidence="2">The sequence shown here is derived from an EMBL/GenBank/DDBJ whole genome shotgun (WGS) entry which is preliminary data.</text>
</comment>
<name>A0A7I8WDU0_9ANNE</name>
<keyword evidence="3" id="KW-1185">Reference proteome</keyword>
<accession>A0A7I8WDU0</accession>
<feature type="region of interest" description="Disordered" evidence="1">
    <location>
        <begin position="1"/>
        <end position="35"/>
    </location>
</feature>
<reference evidence="2 3" key="1">
    <citation type="submission" date="2020-08" db="EMBL/GenBank/DDBJ databases">
        <authorList>
            <person name="Hejnol A."/>
        </authorList>
    </citation>
    <scope>NUCLEOTIDE SEQUENCE [LARGE SCALE GENOMIC DNA]</scope>
</reference>